<feature type="compositionally biased region" description="Low complexity" evidence="1">
    <location>
        <begin position="96"/>
        <end position="122"/>
    </location>
</feature>
<gene>
    <name evidence="3" type="ORF">EG327_011345</name>
    <name evidence="2" type="ORF">EG328_001650</name>
</gene>
<protein>
    <submittedName>
        <fullName evidence="3">Uncharacterized protein</fullName>
    </submittedName>
</protein>
<evidence type="ECO:0000313" key="2">
    <source>
        <dbReference type="EMBL" id="KAE9961788.1"/>
    </source>
</evidence>
<accession>A0A8H3UBX6</accession>
<feature type="region of interest" description="Disordered" evidence="1">
    <location>
        <begin position="64"/>
        <end position="197"/>
    </location>
</feature>
<comment type="caution">
    <text evidence="3">The sequence shown here is derived from an EMBL/GenBank/DDBJ whole genome shotgun (WGS) entry which is preliminary data.</text>
</comment>
<feature type="compositionally biased region" description="Low complexity" evidence="1">
    <location>
        <begin position="157"/>
        <end position="170"/>
    </location>
</feature>
<proteinExistence type="predicted"/>
<evidence type="ECO:0000313" key="3">
    <source>
        <dbReference type="EMBL" id="KAE9967651.1"/>
    </source>
</evidence>
<dbReference type="Proteomes" id="UP000447873">
    <property type="component" value="Unassembled WGS sequence"/>
</dbReference>
<feature type="region of interest" description="Disordered" evidence="1">
    <location>
        <begin position="240"/>
        <end position="273"/>
    </location>
</feature>
<feature type="compositionally biased region" description="Polar residues" evidence="1">
    <location>
        <begin position="255"/>
        <end position="268"/>
    </location>
</feature>
<feature type="compositionally biased region" description="Polar residues" evidence="1">
    <location>
        <begin position="21"/>
        <end position="30"/>
    </location>
</feature>
<dbReference type="AlphaFoldDB" id="A0A8H3UBX6"/>
<feature type="region of interest" description="Disordered" evidence="1">
    <location>
        <begin position="1"/>
        <end position="42"/>
    </location>
</feature>
<organism evidence="3 5">
    <name type="scientific">Venturia inaequalis</name>
    <name type="common">Apple scab fungus</name>
    <dbReference type="NCBI Taxonomy" id="5025"/>
    <lineage>
        <taxon>Eukaryota</taxon>
        <taxon>Fungi</taxon>
        <taxon>Dikarya</taxon>
        <taxon>Ascomycota</taxon>
        <taxon>Pezizomycotina</taxon>
        <taxon>Dothideomycetes</taxon>
        <taxon>Pleosporomycetidae</taxon>
        <taxon>Venturiales</taxon>
        <taxon>Venturiaceae</taxon>
        <taxon>Venturia</taxon>
    </lineage>
</organism>
<dbReference type="Proteomes" id="UP000490939">
    <property type="component" value="Unassembled WGS sequence"/>
</dbReference>
<evidence type="ECO:0000313" key="4">
    <source>
        <dbReference type="Proteomes" id="UP000447873"/>
    </source>
</evidence>
<evidence type="ECO:0000313" key="5">
    <source>
        <dbReference type="Proteomes" id="UP000490939"/>
    </source>
</evidence>
<dbReference type="EMBL" id="WNWS01001407">
    <property type="protein sequence ID" value="KAE9961788.1"/>
    <property type="molecule type" value="Genomic_DNA"/>
</dbReference>
<feature type="compositionally biased region" description="Low complexity" evidence="1">
    <location>
        <begin position="79"/>
        <end position="89"/>
    </location>
</feature>
<evidence type="ECO:0000256" key="1">
    <source>
        <dbReference type="SAM" id="MobiDB-lite"/>
    </source>
</evidence>
<name>A0A8H3UBX6_VENIN</name>
<keyword evidence="5" id="KW-1185">Reference proteome</keyword>
<reference evidence="3 5" key="1">
    <citation type="submission" date="2019-07" db="EMBL/GenBank/DDBJ databases">
        <title>Venturia inaequalis Genome Resource.</title>
        <authorList>
            <person name="Lichtner F.J."/>
        </authorList>
    </citation>
    <scope>NUCLEOTIDE SEQUENCE [LARGE SCALE GENOMIC DNA]</scope>
    <source>
        <strain evidence="2 4">120213</strain>
        <strain evidence="3 5">DMI_063113</strain>
    </source>
</reference>
<dbReference type="EMBL" id="WNWR01000889">
    <property type="protein sequence ID" value="KAE9967651.1"/>
    <property type="molecule type" value="Genomic_DNA"/>
</dbReference>
<sequence length="354" mass="38544">MSSLSRAFTLRSKRVKEFSKETSPTTTSVPGRSASMRYTDKPVDIRTISSPVALLSTTNMLSYNAPDVSSVRAQRKASRSISSGSSLRSSADESDTSTISTTSRDTALTDVSSIASSSPTASQDTKDLDRMSYFPSSRTLNRSPSTTLPPPLPQRLSKSASTSSLRPSSSFTFDNEISSSPKIPQRAPSHSKKAHEVLARKRSLQTMTRQNSVSSINPTSLEKRNSFEFFSRNITDAPAPSIPAFGFQPAPPQSNSPRASQHSVSPSGNHPFGKELMQLDEIAEEFGGAVRDVEREGDIRTMRQKGLQRFRAEDYMLEIEKLLGGAPGPCGLPVVPERGVAYPSHVQQQEVAWI</sequence>
<dbReference type="OrthoDB" id="5419666at2759"/>
<feature type="compositionally biased region" description="Polar residues" evidence="1">
    <location>
        <begin position="171"/>
        <end position="182"/>
    </location>
</feature>